<comment type="caution">
    <text evidence="1">The sequence shown here is derived from an EMBL/GenBank/DDBJ whole genome shotgun (WGS) entry which is preliminary data.</text>
</comment>
<reference evidence="1 2" key="1">
    <citation type="submission" date="2022-05" db="EMBL/GenBank/DDBJ databases">
        <authorList>
            <consortium name="Genoscope - CEA"/>
            <person name="William W."/>
        </authorList>
    </citation>
    <scope>NUCLEOTIDE SEQUENCE [LARGE SCALE GENOMIC DNA]</scope>
</reference>
<name>A0ABN8ML78_9CNID</name>
<organism evidence="1 2">
    <name type="scientific">Porites evermanni</name>
    <dbReference type="NCBI Taxonomy" id="104178"/>
    <lineage>
        <taxon>Eukaryota</taxon>
        <taxon>Metazoa</taxon>
        <taxon>Cnidaria</taxon>
        <taxon>Anthozoa</taxon>
        <taxon>Hexacorallia</taxon>
        <taxon>Scleractinia</taxon>
        <taxon>Fungiina</taxon>
        <taxon>Poritidae</taxon>
        <taxon>Porites</taxon>
    </lineage>
</organism>
<dbReference type="Proteomes" id="UP001159427">
    <property type="component" value="Unassembled WGS sequence"/>
</dbReference>
<gene>
    <name evidence="1" type="ORF">PEVE_00033066</name>
</gene>
<evidence type="ECO:0008006" key="3">
    <source>
        <dbReference type="Google" id="ProtNLM"/>
    </source>
</evidence>
<evidence type="ECO:0000313" key="2">
    <source>
        <dbReference type="Proteomes" id="UP001159427"/>
    </source>
</evidence>
<feature type="non-terminal residue" evidence="1">
    <location>
        <position position="63"/>
    </location>
</feature>
<feature type="non-terminal residue" evidence="1">
    <location>
        <position position="1"/>
    </location>
</feature>
<sequence>INISIGNHRYNIYYIDLNILKQICYALMCQHLRTIFFAHPKERAAPYSKLLTILKLDKIYVII</sequence>
<proteinExistence type="predicted"/>
<evidence type="ECO:0000313" key="1">
    <source>
        <dbReference type="EMBL" id="CAH3028071.1"/>
    </source>
</evidence>
<protein>
    <recommendedName>
        <fullName evidence="3">Maturase K</fullName>
    </recommendedName>
</protein>
<dbReference type="EMBL" id="CALNXI010000489">
    <property type="protein sequence ID" value="CAH3028071.1"/>
    <property type="molecule type" value="Genomic_DNA"/>
</dbReference>
<accession>A0ABN8ML78</accession>
<keyword evidence="2" id="KW-1185">Reference proteome</keyword>